<dbReference type="PANTHER" id="PTHR31286:SF99">
    <property type="entry name" value="DUF4283 DOMAIN-CONTAINING PROTEIN"/>
    <property type="match status" value="1"/>
</dbReference>
<evidence type="ECO:0000313" key="3">
    <source>
        <dbReference type="Proteomes" id="UP001141552"/>
    </source>
</evidence>
<proteinExistence type="predicted"/>
<dbReference type="EMBL" id="JAKUCV010002922">
    <property type="protein sequence ID" value="KAJ4840887.1"/>
    <property type="molecule type" value="Genomic_DNA"/>
</dbReference>
<dbReference type="OrthoDB" id="1096772at2759"/>
<dbReference type="AlphaFoldDB" id="A0A9Q0JH35"/>
<feature type="region of interest" description="Disordered" evidence="1">
    <location>
        <begin position="78"/>
        <end position="178"/>
    </location>
</feature>
<gene>
    <name evidence="2" type="ORF">Tsubulata_010383</name>
</gene>
<feature type="compositionally biased region" description="Basic and acidic residues" evidence="1">
    <location>
        <begin position="93"/>
        <end position="116"/>
    </location>
</feature>
<reference evidence="2" key="2">
    <citation type="journal article" date="2023" name="Plants (Basel)">
        <title>Annotation of the Turnera subulata (Passifloraceae) Draft Genome Reveals the S-Locus Evolved after the Divergence of Turneroideae from Passifloroideae in a Stepwise Manner.</title>
        <authorList>
            <person name="Henning P.M."/>
            <person name="Roalson E.H."/>
            <person name="Mir W."/>
            <person name="McCubbin A.G."/>
            <person name="Shore J.S."/>
        </authorList>
    </citation>
    <scope>NUCLEOTIDE SEQUENCE</scope>
    <source>
        <strain evidence="2">F60SS</strain>
    </source>
</reference>
<organism evidence="2 3">
    <name type="scientific">Turnera subulata</name>
    <dbReference type="NCBI Taxonomy" id="218843"/>
    <lineage>
        <taxon>Eukaryota</taxon>
        <taxon>Viridiplantae</taxon>
        <taxon>Streptophyta</taxon>
        <taxon>Embryophyta</taxon>
        <taxon>Tracheophyta</taxon>
        <taxon>Spermatophyta</taxon>
        <taxon>Magnoliopsida</taxon>
        <taxon>eudicotyledons</taxon>
        <taxon>Gunneridae</taxon>
        <taxon>Pentapetalae</taxon>
        <taxon>rosids</taxon>
        <taxon>fabids</taxon>
        <taxon>Malpighiales</taxon>
        <taxon>Passifloraceae</taxon>
        <taxon>Turnera</taxon>
    </lineage>
</organism>
<feature type="compositionally biased region" description="Acidic residues" evidence="1">
    <location>
        <begin position="169"/>
        <end position="178"/>
    </location>
</feature>
<protein>
    <recommendedName>
        <fullName evidence="4">DUF4283 domain-containing protein</fullName>
    </recommendedName>
</protein>
<name>A0A9Q0JH35_9ROSI</name>
<evidence type="ECO:0008006" key="4">
    <source>
        <dbReference type="Google" id="ProtNLM"/>
    </source>
</evidence>
<dbReference type="PANTHER" id="PTHR31286">
    <property type="entry name" value="GLYCINE-RICH CELL WALL STRUCTURAL PROTEIN 1.8-LIKE"/>
    <property type="match status" value="1"/>
</dbReference>
<sequence length="362" mass="40696">MEHHPPPLDLLATCHSNQFTVATPTFTAPHSPSIPQHRAIHPPPLLLGINHQYGPPHYRWPPKQDNIIITEKMRKEELGRDGGLSRTTGLHQSWERNRPRLIHEDKQDAEQGKEEQQTSPDEDPNMTKVKHKGVASSTDPPLEDITLEEQRASYKEKLAGGSPMGQGEEQWEEEDEAEYEDGDIVVFKQEADFHKTLFGSPWMIFNHVLSVQPWSPNFRAAKGTIDKAMVWVQFPDIPPNWYHSRLLKILGDLVGQTMKVDIHTSTSSRGKFAKVAVAVDLTKPLKGRVRLDGEIIKVIYEGFPNMCYSCGRVSHNSMTCPFTRVEEKDSSNGKKAVTEASPTTVPGAVHAPLAQVLEEEKE</sequence>
<dbReference type="InterPro" id="IPR040256">
    <property type="entry name" value="At4g02000-like"/>
</dbReference>
<comment type="caution">
    <text evidence="2">The sequence shown here is derived from an EMBL/GenBank/DDBJ whole genome shotgun (WGS) entry which is preliminary data.</text>
</comment>
<feature type="compositionally biased region" description="Basic and acidic residues" evidence="1">
    <location>
        <begin position="148"/>
        <end position="158"/>
    </location>
</feature>
<evidence type="ECO:0000256" key="1">
    <source>
        <dbReference type="SAM" id="MobiDB-lite"/>
    </source>
</evidence>
<feature type="region of interest" description="Disordered" evidence="1">
    <location>
        <begin position="326"/>
        <end position="362"/>
    </location>
</feature>
<reference evidence="2" key="1">
    <citation type="submission" date="2022-02" db="EMBL/GenBank/DDBJ databases">
        <authorList>
            <person name="Henning P.M."/>
            <person name="McCubbin A.G."/>
            <person name="Shore J.S."/>
        </authorList>
    </citation>
    <scope>NUCLEOTIDE SEQUENCE</scope>
    <source>
        <strain evidence="2">F60SS</strain>
        <tissue evidence="2">Leaves</tissue>
    </source>
</reference>
<dbReference type="Proteomes" id="UP001141552">
    <property type="component" value="Unassembled WGS sequence"/>
</dbReference>
<keyword evidence="3" id="KW-1185">Reference proteome</keyword>
<accession>A0A9Q0JH35</accession>
<evidence type="ECO:0000313" key="2">
    <source>
        <dbReference type="EMBL" id="KAJ4840887.1"/>
    </source>
</evidence>